<sequence>MTVILCWKRTFSNIDLQASKGTAISRETPDQLRLTNDDYTVGWTCALDTELAASQAMLDGIHPDLPLEPGDSNIYTLGRMGQHNIAIVCLPESKTGTSVAATAANDLLRSFHKIRFGLMVGVGGGALSLPDEDDDVRLGDVVVSTPQGGHGSRKMISYIAAVLGMNPDMKTEFAYPGKEYDQLFDADYGHVNVNETSGCDECNPARILGRQPLLVDDPVVHYGLIASANQAMRHGLTREKLRQQSEILCFETEAAGLMENFPCIVIRGICHYSDTHESRRWQPYAALTAAGYAKEHLSCIPSVTVRSTAEAAKVMSMVRAELVPIHEKFNSVLDYMAREKARKILDWLAPSSYEAPYIDALQKRQDGTGQWFLDSSQFAAWVGGENRSLLCPGIPGAGKTILASIVVHHLRADSHKNVAFLLCNYRRQEEQTPEALVSMLLRQLAEQRATDHGLILNLHNFHCPKNTRPTIDGMRSAIQYLSQKSQTFVVIDALDECLEETRTFLLQQIQYLQKLAGMRFMITTRPDPEIRANEADIMAYVGGQLSYFSGCVQRSLQFQEFIKRKIAEHSDGMFLLASLYTKSLRSKRTEGHIEDALQSLPRNKKSILQTIYRIETERIERQSEDDQGWARRVLAWVIHAKRPLTPSELQHALAIRTGSNELQNKYLPSLTELVSLCAGLVSIDQKSNHVRFAHYTALQYFENDDELPDWIHTTPAEISRICLTYLTFDVFAVGRAPSDQIFEQRVKENVFLDYAARYWGCHARESQFETQSVAGWFLQNESLVNCASQVIFAATRDQEEGYSQRTPQMTSIHLAA</sequence>
<keyword evidence="2" id="KW-1185">Reference proteome</keyword>
<dbReference type="Proteomes" id="UP001177260">
    <property type="component" value="Unassembled WGS sequence"/>
</dbReference>
<accession>A0ACC3B0Y0</accession>
<organism evidence="1 2">
    <name type="scientific">Aspergillus melleus</name>
    <dbReference type="NCBI Taxonomy" id="138277"/>
    <lineage>
        <taxon>Eukaryota</taxon>
        <taxon>Fungi</taxon>
        <taxon>Dikarya</taxon>
        <taxon>Ascomycota</taxon>
        <taxon>Pezizomycotina</taxon>
        <taxon>Eurotiomycetes</taxon>
        <taxon>Eurotiomycetidae</taxon>
        <taxon>Eurotiales</taxon>
        <taxon>Aspergillaceae</taxon>
        <taxon>Aspergillus</taxon>
        <taxon>Aspergillus subgen. Circumdati</taxon>
    </lineage>
</organism>
<evidence type="ECO:0000313" key="2">
    <source>
        <dbReference type="Proteomes" id="UP001177260"/>
    </source>
</evidence>
<comment type="caution">
    <text evidence="1">The sequence shown here is derived from an EMBL/GenBank/DDBJ whole genome shotgun (WGS) entry which is preliminary data.</text>
</comment>
<dbReference type="EMBL" id="JAOPJF010000035">
    <property type="protein sequence ID" value="KAK1143880.1"/>
    <property type="molecule type" value="Genomic_DNA"/>
</dbReference>
<reference evidence="1 2" key="1">
    <citation type="journal article" date="2023" name="ACS Omega">
        <title>Identification of the Neoaspergillic Acid Biosynthesis Gene Cluster by Establishing an In Vitro CRISPR-Ribonucleoprotein Genetic System in Aspergillus melleus.</title>
        <authorList>
            <person name="Yuan B."/>
            <person name="Grau M.F."/>
            <person name="Murata R.M."/>
            <person name="Torok T."/>
            <person name="Venkateswaran K."/>
            <person name="Stajich J.E."/>
            <person name="Wang C.C.C."/>
        </authorList>
    </citation>
    <scope>NUCLEOTIDE SEQUENCE [LARGE SCALE GENOMIC DNA]</scope>
    <source>
        <strain evidence="1 2">IMV 1140</strain>
    </source>
</reference>
<gene>
    <name evidence="1" type="ORF">N8T08_005995</name>
</gene>
<protein>
    <submittedName>
        <fullName evidence="1">Uncharacterized protein</fullName>
    </submittedName>
</protein>
<proteinExistence type="predicted"/>
<evidence type="ECO:0000313" key="1">
    <source>
        <dbReference type="EMBL" id="KAK1143880.1"/>
    </source>
</evidence>
<name>A0ACC3B0Y0_9EURO</name>